<dbReference type="UniPathway" id="UPA00075">
    <property type="reaction ID" value="UER00335"/>
</dbReference>
<dbReference type="NCBIfam" id="NF002223">
    <property type="entry name" value="PRK01117.1"/>
    <property type="match status" value="1"/>
</dbReference>
<dbReference type="HAMAP" id="MF_00011">
    <property type="entry name" value="Adenylosucc_synth"/>
    <property type="match status" value="1"/>
</dbReference>
<keyword evidence="7 8" id="KW-0342">GTP-binding</keyword>
<gene>
    <name evidence="8" type="primary">purA</name>
    <name evidence="11" type="ORF">DKG75_11510</name>
</gene>
<dbReference type="SUPFAM" id="SSF52540">
    <property type="entry name" value="P-loop containing nucleoside triphosphate hydrolases"/>
    <property type="match status" value="1"/>
</dbReference>
<evidence type="ECO:0000256" key="2">
    <source>
        <dbReference type="ARBA" id="ARBA00022598"/>
    </source>
</evidence>
<dbReference type="PROSITE" id="PS00513">
    <property type="entry name" value="ADENYLOSUCCIN_SYN_2"/>
    <property type="match status" value="1"/>
</dbReference>
<feature type="binding site" evidence="8">
    <location>
        <begin position="413"/>
        <end position="415"/>
    </location>
    <ligand>
        <name>GTP</name>
        <dbReference type="ChEBI" id="CHEBI:37565"/>
    </ligand>
</feature>
<evidence type="ECO:0000256" key="10">
    <source>
        <dbReference type="RuleBase" id="RU000520"/>
    </source>
</evidence>
<organism evidence="11 12">
    <name type="scientific">Zavarzinia compransoris</name>
    <dbReference type="NCBI Taxonomy" id="1264899"/>
    <lineage>
        <taxon>Bacteria</taxon>
        <taxon>Pseudomonadati</taxon>
        <taxon>Pseudomonadota</taxon>
        <taxon>Alphaproteobacteria</taxon>
        <taxon>Rhodospirillales</taxon>
        <taxon>Zavarziniaceae</taxon>
        <taxon>Zavarzinia</taxon>
    </lineage>
</organism>
<dbReference type="PANTHER" id="PTHR11846">
    <property type="entry name" value="ADENYLOSUCCINATE SYNTHETASE"/>
    <property type="match status" value="1"/>
</dbReference>
<evidence type="ECO:0000256" key="5">
    <source>
        <dbReference type="ARBA" id="ARBA00022755"/>
    </source>
</evidence>
<dbReference type="Gene3D" id="1.10.300.10">
    <property type="entry name" value="Adenylosuccinate Synthetase, subunit A, domain 2"/>
    <property type="match status" value="1"/>
</dbReference>
<keyword evidence="5 8" id="KW-0658">Purine biosynthesis</keyword>
<dbReference type="NCBIfam" id="TIGR00184">
    <property type="entry name" value="purA"/>
    <property type="match status" value="1"/>
</dbReference>
<feature type="binding site" evidence="8">
    <location>
        <begin position="12"/>
        <end position="18"/>
    </location>
    <ligand>
        <name>GTP</name>
        <dbReference type="ChEBI" id="CHEBI:37565"/>
    </ligand>
</feature>
<dbReference type="FunFam" id="3.90.170.10:FF:000001">
    <property type="entry name" value="Adenylosuccinate synthetase"/>
    <property type="match status" value="1"/>
</dbReference>
<feature type="active site" description="Proton acceptor" evidence="8">
    <location>
        <position position="13"/>
    </location>
</feature>
<feature type="binding site" description="in other chain" evidence="8">
    <location>
        <position position="303"/>
    </location>
    <ligand>
        <name>IMP</name>
        <dbReference type="ChEBI" id="CHEBI:58053"/>
        <note>ligand shared between dimeric partners</note>
    </ligand>
</feature>
<evidence type="ECO:0000256" key="3">
    <source>
        <dbReference type="ARBA" id="ARBA00022723"/>
    </source>
</evidence>
<comment type="catalytic activity">
    <reaction evidence="8 10">
        <text>IMP + L-aspartate + GTP = N(6)-(1,2-dicarboxyethyl)-AMP + GDP + phosphate + 2 H(+)</text>
        <dbReference type="Rhea" id="RHEA:15753"/>
        <dbReference type="ChEBI" id="CHEBI:15378"/>
        <dbReference type="ChEBI" id="CHEBI:29991"/>
        <dbReference type="ChEBI" id="CHEBI:37565"/>
        <dbReference type="ChEBI" id="CHEBI:43474"/>
        <dbReference type="ChEBI" id="CHEBI:57567"/>
        <dbReference type="ChEBI" id="CHEBI:58053"/>
        <dbReference type="ChEBI" id="CHEBI:58189"/>
        <dbReference type="EC" id="6.3.4.4"/>
    </reaction>
</comment>
<proteinExistence type="inferred from homology"/>
<dbReference type="InterPro" id="IPR018220">
    <property type="entry name" value="Adenylosuccin_syn_GTP-bd"/>
</dbReference>
<keyword evidence="6 8" id="KW-0460">Magnesium</keyword>
<feature type="binding site" description="in other chain" evidence="8">
    <location>
        <position position="130"/>
    </location>
    <ligand>
        <name>IMP</name>
        <dbReference type="ChEBI" id="CHEBI:58053"/>
        <note>ligand shared between dimeric partners</note>
    </ligand>
</feature>
<comment type="caution">
    <text evidence="11">The sequence shown here is derived from an EMBL/GenBank/DDBJ whole genome shotgun (WGS) entry which is preliminary data.</text>
</comment>
<dbReference type="Gene3D" id="3.90.170.10">
    <property type="entry name" value="Adenylosuccinate Synthetase, subunit A, domain 3"/>
    <property type="match status" value="1"/>
</dbReference>
<comment type="function">
    <text evidence="8">Plays an important role in the de novo pathway of purine nucleotide biosynthesis. Catalyzes the first committed step in the biosynthesis of AMP from IMP.</text>
</comment>
<feature type="binding site" description="in other chain" evidence="8">
    <location>
        <position position="239"/>
    </location>
    <ligand>
        <name>IMP</name>
        <dbReference type="ChEBI" id="CHEBI:58053"/>
        <note>ligand shared between dimeric partners</note>
    </ligand>
</feature>
<dbReference type="SMART" id="SM00788">
    <property type="entry name" value="Adenylsucc_synt"/>
    <property type="match status" value="1"/>
</dbReference>
<evidence type="ECO:0000313" key="11">
    <source>
        <dbReference type="EMBL" id="PWR20625.1"/>
    </source>
</evidence>
<evidence type="ECO:0000256" key="7">
    <source>
        <dbReference type="ARBA" id="ARBA00023134"/>
    </source>
</evidence>
<dbReference type="PANTHER" id="PTHR11846:SF0">
    <property type="entry name" value="ADENYLOSUCCINATE SYNTHETASE"/>
    <property type="match status" value="1"/>
</dbReference>
<evidence type="ECO:0000256" key="1">
    <source>
        <dbReference type="ARBA" id="ARBA00011738"/>
    </source>
</evidence>
<dbReference type="InterPro" id="IPR042109">
    <property type="entry name" value="Adenylosuccinate_synth_dom1"/>
</dbReference>
<name>A0A317E6G3_9PROT</name>
<comment type="subunit">
    <text evidence="1 8">Homodimer.</text>
</comment>
<evidence type="ECO:0000313" key="12">
    <source>
        <dbReference type="Proteomes" id="UP000246077"/>
    </source>
</evidence>
<dbReference type="GO" id="GO:0005525">
    <property type="term" value="F:GTP binding"/>
    <property type="evidence" value="ECO:0007669"/>
    <property type="project" value="UniProtKB-UniRule"/>
</dbReference>
<dbReference type="InterPro" id="IPR027417">
    <property type="entry name" value="P-loop_NTPase"/>
</dbReference>
<dbReference type="AlphaFoldDB" id="A0A317E6G3"/>
<dbReference type="InterPro" id="IPR042110">
    <property type="entry name" value="Adenylosuccinate_synth_dom2"/>
</dbReference>
<comment type="similarity">
    <text evidence="8 10">Belongs to the adenylosuccinate synthetase family.</text>
</comment>
<dbReference type="OrthoDB" id="9807553at2"/>
<feature type="active site" evidence="9">
    <location>
        <position position="141"/>
    </location>
</feature>
<dbReference type="FunFam" id="1.10.300.10:FF:000001">
    <property type="entry name" value="Adenylosuccinate synthetase"/>
    <property type="match status" value="1"/>
</dbReference>
<dbReference type="GO" id="GO:0000287">
    <property type="term" value="F:magnesium ion binding"/>
    <property type="evidence" value="ECO:0007669"/>
    <property type="project" value="UniProtKB-UniRule"/>
</dbReference>
<feature type="binding site" evidence="8">
    <location>
        <begin position="299"/>
        <end position="305"/>
    </location>
    <ligand>
        <name>substrate</name>
    </ligand>
</feature>
<dbReference type="CDD" id="cd03108">
    <property type="entry name" value="AdSS"/>
    <property type="match status" value="1"/>
</dbReference>
<dbReference type="GO" id="GO:0044208">
    <property type="term" value="P:'de novo' AMP biosynthetic process"/>
    <property type="evidence" value="ECO:0007669"/>
    <property type="project" value="UniProtKB-UniRule"/>
</dbReference>
<evidence type="ECO:0000256" key="4">
    <source>
        <dbReference type="ARBA" id="ARBA00022741"/>
    </source>
</evidence>
<feature type="binding site" evidence="8">
    <location>
        <position position="144"/>
    </location>
    <ligand>
        <name>IMP</name>
        <dbReference type="ChEBI" id="CHEBI:58053"/>
        <note>ligand shared between dimeric partners</note>
    </ligand>
</feature>
<evidence type="ECO:0000256" key="6">
    <source>
        <dbReference type="ARBA" id="ARBA00022842"/>
    </source>
</evidence>
<dbReference type="InterPro" id="IPR042111">
    <property type="entry name" value="Adenylosuccinate_synth_dom3"/>
</dbReference>
<evidence type="ECO:0000256" key="9">
    <source>
        <dbReference type="PROSITE-ProRule" id="PRU10134"/>
    </source>
</evidence>
<dbReference type="Gene3D" id="3.40.440.10">
    <property type="entry name" value="Adenylosuccinate Synthetase, subunit A, domain 1"/>
    <property type="match status" value="1"/>
</dbReference>
<feature type="binding site" evidence="8">
    <location>
        <position position="13"/>
    </location>
    <ligand>
        <name>Mg(2+)</name>
        <dbReference type="ChEBI" id="CHEBI:18420"/>
    </ligand>
</feature>
<reference evidence="12" key="1">
    <citation type="submission" date="2018-05" db="EMBL/GenBank/DDBJ databases">
        <title>Zavarzinia sp. HR-AS.</title>
        <authorList>
            <person name="Lee Y."/>
            <person name="Jeon C.O."/>
        </authorList>
    </citation>
    <scope>NUCLEOTIDE SEQUENCE [LARGE SCALE GENOMIC DNA]</scope>
    <source>
        <strain evidence="12">DSM 1231</strain>
    </source>
</reference>
<feature type="binding site" evidence="8">
    <location>
        <position position="40"/>
    </location>
    <ligand>
        <name>Mg(2+)</name>
        <dbReference type="ChEBI" id="CHEBI:18420"/>
    </ligand>
</feature>
<feature type="binding site" evidence="8">
    <location>
        <position position="305"/>
    </location>
    <ligand>
        <name>GTP</name>
        <dbReference type="ChEBI" id="CHEBI:37565"/>
    </ligand>
</feature>
<keyword evidence="8" id="KW-0963">Cytoplasm</keyword>
<feature type="binding site" description="in other chain" evidence="8">
    <location>
        <begin position="38"/>
        <end position="41"/>
    </location>
    <ligand>
        <name>IMP</name>
        <dbReference type="ChEBI" id="CHEBI:58053"/>
        <note>ligand shared between dimeric partners</note>
    </ligand>
</feature>
<protein>
    <recommendedName>
        <fullName evidence="8 10">Adenylosuccinate synthetase</fullName>
        <shortName evidence="8">AMPSase</shortName>
        <shortName evidence="8">AdSS</shortName>
        <ecNumber evidence="8 10">6.3.4.4</ecNumber>
    </recommendedName>
    <alternativeName>
        <fullName evidence="8">IMP--aspartate ligase</fullName>
    </alternativeName>
</protein>
<accession>A0A317E6G3</accession>
<feature type="active site" description="Proton donor" evidence="8">
    <location>
        <position position="41"/>
    </location>
</feature>
<dbReference type="GO" id="GO:0004019">
    <property type="term" value="F:adenylosuccinate synthase activity"/>
    <property type="evidence" value="ECO:0007669"/>
    <property type="project" value="UniProtKB-UniRule"/>
</dbReference>
<dbReference type="InterPro" id="IPR001114">
    <property type="entry name" value="Adenylosuccinate_synthetase"/>
</dbReference>
<dbReference type="EMBL" id="QGLF01000003">
    <property type="protein sequence ID" value="PWR20625.1"/>
    <property type="molecule type" value="Genomic_DNA"/>
</dbReference>
<comment type="subcellular location">
    <subcellularLocation>
        <location evidence="8">Cytoplasm</location>
    </subcellularLocation>
</comment>
<dbReference type="GO" id="GO:0005737">
    <property type="term" value="C:cytoplasm"/>
    <property type="evidence" value="ECO:0007669"/>
    <property type="project" value="UniProtKB-SubCell"/>
</dbReference>
<dbReference type="Proteomes" id="UP000246077">
    <property type="component" value="Unassembled WGS sequence"/>
</dbReference>
<evidence type="ECO:0000256" key="8">
    <source>
        <dbReference type="HAMAP-Rule" id="MF_00011"/>
    </source>
</evidence>
<dbReference type="GO" id="GO:0046040">
    <property type="term" value="P:IMP metabolic process"/>
    <property type="evidence" value="ECO:0007669"/>
    <property type="project" value="TreeGrafter"/>
</dbReference>
<dbReference type="Pfam" id="PF00709">
    <property type="entry name" value="Adenylsucc_synt"/>
    <property type="match status" value="1"/>
</dbReference>
<keyword evidence="2 8" id="KW-0436">Ligase</keyword>
<keyword evidence="3 8" id="KW-0479">Metal-binding</keyword>
<comment type="cofactor">
    <cofactor evidence="8">
        <name>Mg(2+)</name>
        <dbReference type="ChEBI" id="CHEBI:18420"/>
    </cofactor>
    <text evidence="8">Binds 1 Mg(2+) ion per subunit.</text>
</comment>
<keyword evidence="4 8" id="KW-0547">Nucleotide-binding</keyword>
<sequence>MANVAVIGAQWGDEGKGKIVDWLSERADVVVRFQGGHNAGHTLVIGNQTYKLSLLPSGIVRGGKLSVIGNGVVIDPWALFAEIERLQAQGVTISPDNLVVADNACLILPVHGELDGFREDGNKTGGIGTTRRGIGPAYEDKVGRRAVRVSDLADPATLSRRLDALITHHDALRAGFGAPPVDRAALEAKLAAIAPRLLPFAKPVWMVLDEIRSAGKRVLYEGAQGSMLDIDHGTYPFVTSSNTVSGQAAAGSGVGPRSVGYVLGITKAYTTRVGGGPFPTELTDEIGKRLGERGHEFGTVTGRPRRCGWFDAVMVRQAVKVGGIDGIALTKLDVLDGLAELKICVGYRLRGEVVRHFPASAGDQAAVEPVYEVLEGWSESTQGARRWADLPATAIKYVKRIEELIEAPVALLSTSPERDDTILVHDPFRD</sequence>
<feature type="binding site" description="in other chain" evidence="8">
    <location>
        <position position="224"/>
    </location>
    <ligand>
        <name>IMP</name>
        <dbReference type="ChEBI" id="CHEBI:58053"/>
        <note>ligand shared between dimeric partners</note>
    </ligand>
</feature>
<keyword evidence="12" id="KW-1185">Reference proteome</keyword>
<comment type="pathway">
    <text evidence="8 10">Purine metabolism; AMP biosynthesis via de novo pathway; AMP from IMP: step 1/2.</text>
</comment>
<dbReference type="PROSITE" id="PS01266">
    <property type="entry name" value="ADENYLOSUCCIN_SYN_1"/>
    <property type="match status" value="1"/>
</dbReference>
<dbReference type="EC" id="6.3.4.4" evidence="8 10"/>
<dbReference type="InterPro" id="IPR033128">
    <property type="entry name" value="Adenylosuccin_syn_Lys_AS"/>
</dbReference>
<feature type="binding site" evidence="8">
    <location>
        <begin position="331"/>
        <end position="333"/>
    </location>
    <ligand>
        <name>GTP</name>
        <dbReference type="ChEBI" id="CHEBI:37565"/>
    </ligand>
</feature>
<dbReference type="RefSeq" id="WP_109921269.1">
    <property type="nucleotide sequence ID" value="NZ_QGLF01000003.1"/>
</dbReference>
<feature type="binding site" evidence="8">
    <location>
        <begin position="40"/>
        <end position="42"/>
    </location>
    <ligand>
        <name>GTP</name>
        <dbReference type="ChEBI" id="CHEBI:37565"/>
    </ligand>
</feature>
<feature type="binding site" description="in other chain" evidence="8">
    <location>
        <begin position="13"/>
        <end position="16"/>
    </location>
    <ligand>
        <name>IMP</name>
        <dbReference type="ChEBI" id="CHEBI:58053"/>
        <note>ligand shared between dimeric partners</note>
    </ligand>
</feature>